<accession>A0A0A9W148</accession>
<dbReference type="GO" id="GO:0061617">
    <property type="term" value="C:MICOS complex"/>
    <property type="evidence" value="ECO:0007669"/>
    <property type="project" value="TreeGrafter"/>
</dbReference>
<feature type="region of interest" description="Disordered" evidence="1">
    <location>
        <begin position="38"/>
        <end position="67"/>
    </location>
</feature>
<organism evidence="2">
    <name type="scientific">Lygus hesperus</name>
    <name type="common">Western plant bug</name>
    <dbReference type="NCBI Taxonomy" id="30085"/>
    <lineage>
        <taxon>Eukaryota</taxon>
        <taxon>Metazoa</taxon>
        <taxon>Ecdysozoa</taxon>
        <taxon>Arthropoda</taxon>
        <taxon>Hexapoda</taxon>
        <taxon>Insecta</taxon>
        <taxon>Pterygota</taxon>
        <taxon>Neoptera</taxon>
        <taxon>Paraneoptera</taxon>
        <taxon>Hemiptera</taxon>
        <taxon>Heteroptera</taxon>
        <taxon>Panheteroptera</taxon>
        <taxon>Cimicomorpha</taxon>
        <taxon>Miridae</taxon>
        <taxon>Mirini</taxon>
        <taxon>Lygus</taxon>
    </lineage>
</organism>
<evidence type="ECO:0000313" key="3">
    <source>
        <dbReference type="EMBL" id="JAG61177.1"/>
    </source>
</evidence>
<dbReference type="EMBL" id="GBRD01004644">
    <property type="protein sequence ID" value="JAG61177.1"/>
    <property type="molecule type" value="Transcribed_RNA"/>
</dbReference>
<protein>
    <submittedName>
        <fullName evidence="2">Coiled-coil-helix-coiled-coil-helix domain-containing protein 3, mitochondrial</fullName>
    </submittedName>
</protein>
<dbReference type="PANTHER" id="PTHR21588:SF18">
    <property type="entry name" value="MICOS COMPLEX SUBUNIT MIC19"/>
    <property type="match status" value="1"/>
</dbReference>
<gene>
    <name evidence="2" type="primary">CHCHD3</name>
    <name evidence="2" type="ORF">CM83_15041</name>
    <name evidence="4" type="ORF">g.12462</name>
</gene>
<evidence type="ECO:0000256" key="1">
    <source>
        <dbReference type="SAM" id="MobiDB-lite"/>
    </source>
</evidence>
<dbReference type="AlphaFoldDB" id="A0A0A9W148"/>
<reference evidence="2" key="1">
    <citation type="journal article" date="2014" name="PLoS ONE">
        <title>Transcriptome-Based Identification of ABC Transporters in the Western Tarnished Plant Bug Lygus hesperus.</title>
        <authorList>
            <person name="Hull J.J."/>
            <person name="Chaney K."/>
            <person name="Geib S.M."/>
            <person name="Fabrick J.A."/>
            <person name="Brent C.S."/>
            <person name="Walsh D."/>
            <person name="Lavine L.C."/>
        </authorList>
    </citation>
    <scope>NUCLEOTIDE SEQUENCE</scope>
</reference>
<sequence length="194" mass="22121">MGGSQSARKVTLDNPNPDPHDLNNVIRVSDNVVQRLKNPQYLSNAADAAGQTSEDKPKPMIGSPVSKPQFYSLRDEMRVHGLPYLTTKDIQEYVQSEVDQTNKYWEERMKKLQEGHKRMEEKMLDEYAKAQIELEKHLPRKIPEDAEVPCTDLSGDLAKCFKKNQKESLKCLPQIEAFKGCLSEARKHIVQVQG</sequence>
<evidence type="ECO:0000313" key="4">
    <source>
        <dbReference type="EMBL" id="JAQ02039.1"/>
    </source>
</evidence>
<dbReference type="PANTHER" id="PTHR21588">
    <property type="entry name" value="COILED-COIL-HELIX-COILED-COIL-HELIX DOMAIN CONTAINING 6"/>
    <property type="match status" value="1"/>
</dbReference>
<name>A0A0A9W148_LYGHE</name>
<feature type="region of interest" description="Disordered" evidence="1">
    <location>
        <begin position="1"/>
        <end position="24"/>
    </location>
</feature>
<dbReference type="EMBL" id="GDHC01016590">
    <property type="protein sequence ID" value="JAQ02039.1"/>
    <property type="molecule type" value="Transcribed_RNA"/>
</dbReference>
<evidence type="ECO:0000313" key="2">
    <source>
        <dbReference type="EMBL" id="JAG01126.1"/>
    </source>
</evidence>
<reference evidence="2" key="2">
    <citation type="submission" date="2014-07" db="EMBL/GenBank/DDBJ databases">
        <authorList>
            <person name="Hull J."/>
        </authorList>
    </citation>
    <scope>NUCLEOTIDE SEQUENCE</scope>
</reference>
<proteinExistence type="predicted"/>
<reference evidence="4" key="4">
    <citation type="journal article" date="2016" name="Gigascience">
        <title>De novo construction of an expanded transcriptome assembly for the western tarnished plant bug, Lygus hesperus.</title>
        <authorList>
            <person name="Tassone E.E."/>
            <person name="Geib S.M."/>
            <person name="Hall B."/>
            <person name="Fabrick J.A."/>
            <person name="Brent C.S."/>
            <person name="Hull J.J."/>
        </authorList>
    </citation>
    <scope>NUCLEOTIDE SEQUENCE</scope>
</reference>
<reference evidence="3" key="3">
    <citation type="submission" date="2014-09" db="EMBL/GenBank/DDBJ databases">
        <authorList>
            <person name="Magalhaes I.L.F."/>
            <person name="Oliveira U."/>
            <person name="Santos F.R."/>
            <person name="Vidigal T.H.D.A."/>
            <person name="Brescovit A.D."/>
            <person name="Santos A.J."/>
        </authorList>
    </citation>
    <scope>NUCLEOTIDE SEQUENCE</scope>
</reference>
<dbReference type="EMBL" id="GBHO01042478">
    <property type="protein sequence ID" value="JAG01126.1"/>
    <property type="molecule type" value="Transcribed_RNA"/>
</dbReference>
<dbReference type="InterPro" id="IPR052632">
    <property type="entry name" value="MICOS_subunit_Mic19"/>
</dbReference>
<dbReference type="GO" id="GO:0007007">
    <property type="term" value="P:inner mitochondrial membrane organization"/>
    <property type="evidence" value="ECO:0007669"/>
    <property type="project" value="TreeGrafter"/>
</dbReference>